<dbReference type="PANTHER" id="PTHR33969">
    <property type="entry name" value="SEGREGATION AND CONDENSATION PROTEIN A"/>
    <property type="match status" value="1"/>
</dbReference>
<accession>A0A1F6NXZ8</accession>
<dbReference type="Pfam" id="PF02616">
    <property type="entry name" value="SMC_ScpA"/>
    <property type="match status" value="1"/>
</dbReference>
<dbReference type="AlphaFoldDB" id="A0A1F6NXZ8"/>
<dbReference type="InterPro" id="IPR023093">
    <property type="entry name" value="ScpA-like_C"/>
</dbReference>
<evidence type="ECO:0000256" key="1">
    <source>
        <dbReference type="ARBA" id="ARBA00044777"/>
    </source>
</evidence>
<organism evidence="2 3">
    <name type="scientific">Candidatus Magasanikbacteria bacterium RIFOXYC2_FULL_42_28</name>
    <dbReference type="NCBI Taxonomy" id="1798704"/>
    <lineage>
        <taxon>Bacteria</taxon>
        <taxon>Candidatus Magasanikiibacteriota</taxon>
    </lineage>
</organism>
<gene>
    <name evidence="2" type="ORF">A3J93_01705</name>
</gene>
<dbReference type="PANTHER" id="PTHR33969:SF2">
    <property type="entry name" value="SEGREGATION AND CONDENSATION PROTEIN A"/>
    <property type="match status" value="1"/>
</dbReference>
<dbReference type="InterPro" id="IPR003768">
    <property type="entry name" value="ScpA"/>
</dbReference>
<sequence length="230" mass="26440">MIHELKLEKFEGPLDLLLQLIDEEKLNITEVSLSQVTEQFIKYLDKLDGERSEQLADFLVVATKLVYLKSRTLLPYLYPEEDDGPNLADQLKLYRQYVEASKIIEGKWNEGRVAYGRVEPPIKLKEFVLPANAKIEDLRASFEKLLTRLKPINPLPRVQIDRGLSVKERVVALWEILKTHKSFNFRSVLEKAESRTDVIVTFLAVLDLLKEAKASARQTSAFGDMEIVKI</sequence>
<dbReference type="Gene3D" id="1.10.10.580">
    <property type="entry name" value="Structural maintenance of chromosome 1. Chain E"/>
    <property type="match status" value="1"/>
</dbReference>
<comment type="caution">
    <text evidence="2">The sequence shown here is derived from an EMBL/GenBank/DDBJ whole genome shotgun (WGS) entry which is preliminary data.</text>
</comment>
<proteinExistence type="predicted"/>
<protein>
    <recommendedName>
        <fullName evidence="1">Segregation and condensation protein A</fullName>
    </recommendedName>
</protein>
<dbReference type="Proteomes" id="UP000177907">
    <property type="component" value="Unassembled WGS sequence"/>
</dbReference>
<dbReference type="Gene3D" id="6.10.250.2410">
    <property type="match status" value="1"/>
</dbReference>
<evidence type="ECO:0000313" key="3">
    <source>
        <dbReference type="Proteomes" id="UP000177907"/>
    </source>
</evidence>
<dbReference type="EMBL" id="MFQZ01000001">
    <property type="protein sequence ID" value="OGH88786.1"/>
    <property type="molecule type" value="Genomic_DNA"/>
</dbReference>
<reference evidence="2 3" key="1">
    <citation type="journal article" date="2016" name="Nat. Commun.">
        <title>Thousands of microbial genomes shed light on interconnected biogeochemical processes in an aquifer system.</title>
        <authorList>
            <person name="Anantharaman K."/>
            <person name="Brown C.T."/>
            <person name="Hug L.A."/>
            <person name="Sharon I."/>
            <person name="Castelle C.J."/>
            <person name="Probst A.J."/>
            <person name="Thomas B.C."/>
            <person name="Singh A."/>
            <person name="Wilkins M.J."/>
            <person name="Karaoz U."/>
            <person name="Brodie E.L."/>
            <person name="Williams K.H."/>
            <person name="Hubbard S.S."/>
            <person name="Banfield J.F."/>
        </authorList>
    </citation>
    <scope>NUCLEOTIDE SEQUENCE [LARGE SCALE GENOMIC DNA]</scope>
</reference>
<dbReference type="STRING" id="1798704.A3J93_01705"/>
<name>A0A1F6NXZ8_9BACT</name>
<evidence type="ECO:0000313" key="2">
    <source>
        <dbReference type="EMBL" id="OGH88786.1"/>
    </source>
</evidence>